<evidence type="ECO:0000256" key="2">
    <source>
        <dbReference type="ARBA" id="ARBA00008100"/>
    </source>
</evidence>
<evidence type="ECO:0000256" key="1">
    <source>
        <dbReference type="ARBA" id="ARBA00005006"/>
    </source>
</evidence>
<dbReference type="EC" id="6.3.2.2" evidence="3 11"/>
<evidence type="ECO:0000256" key="6">
    <source>
        <dbReference type="ARBA" id="ARBA00022684"/>
    </source>
</evidence>
<dbReference type="Gene3D" id="1.10.150.710">
    <property type="entry name" value="Glutamate cysteine ligase subdomain"/>
    <property type="match status" value="1"/>
</dbReference>
<evidence type="ECO:0000256" key="11">
    <source>
        <dbReference type="RuleBase" id="RU367135"/>
    </source>
</evidence>
<comment type="catalytic activity">
    <reaction evidence="11">
        <text>L-cysteine + L-glutamate + ATP = gamma-L-glutamyl-L-cysteine + ADP + phosphate + H(+)</text>
        <dbReference type="Rhea" id="RHEA:13285"/>
        <dbReference type="ChEBI" id="CHEBI:15378"/>
        <dbReference type="ChEBI" id="CHEBI:29985"/>
        <dbReference type="ChEBI" id="CHEBI:30616"/>
        <dbReference type="ChEBI" id="CHEBI:35235"/>
        <dbReference type="ChEBI" id="CHEBI:43474"/>
        <dbReference type="ChEBI" id="CHEBI:58173"/>
        <dbReference type="ChEBI" id="CHEBI:456216"/>
        <dbReference type="EC" id="6.3.2.2"/>
    </reaction>
</comment>
<evidence type="ECO:0000256" key="9">
    <source>
        <dbReference type="ARBA" id="ARBA00030585"/>
    </source>
</evidence>
<comment type="pathway">
    <text evidence="1 11">Sulfur metabolism; glutathione biosynthesis; glutathione from L-cysteine and L-glutamate: step 1/2.</text>
</comment>
<keyword evidence="13" id="KW-1185">Reference proteome</keyword>
<evidence type="ECO:0000256" key="7">
    <source>
        <dbReference type="ARBA" id="ARBA00022741"/>
    </source>
</evidence>
<reference evidence="13" key="2">
    <citation type="journal article" date="2013" name="G3 (Bethesda)">
        <title>Genomes of Ashbya fungi isolated from insects reveal four mating-type loci, numerous translocations, lack of transposons, and distinct gene duplications.</title>
        <authorList>
            <person name="Dietrich F.S."/>
            <person name="Voegeli S."/>
            <person name="Kuo S."/>
            <person name="Philippsen P."/>
        </authorList>
    </citation>
    <scope>GENOME REANNOTATION</scope>
    <source>
        <strain evidence="13">ATCC 10895 / CBS 109.51 / FGSC 9923 / NRRL Y-1056</strain>
    </source>
</reference>
<dbReference type="Gene3D" id="3.30.590.50">
    <property type="match status" value="2"/>
</dbReference>
<dbReference type="PANTHER" id="PTHR11164">
    <property type="entry name" value="GLUTAMATE CYSTEINE LIGASE"/>
    <property type="match status" value="1"/>
</dbReference>
<dbReference type="GO" id="GO:0004357">
    <property type="term" value="F:glutamate-cysteine ligase activity"/>
    <property type="evidence" value="ECO:0000318"/>
    <property type="project" value="GO_Central"/>
</dbReference>
<dbReference type="FunCoup" id="Q754I8">
    <property type="interactions" value="404"/>
</dbReference>
<dbReference type="FunFam" id="3.30.590.50:FF:000004">
    <property type="entry name" value="Glutamate-cysteine ligase Gcs1"/>
    <property type="match status" value="1"/>
</dbReference>
<dbReference type="InterPro" id="IPR004308">
    <property type="entry name" value="GCS"/>
</dbReference>
<proteinExistence type="inferred from homology"/>
<evidence type="ECO:0000256" key="8">
    <source>
        <dbReference type="ARBA" id="ARBA00022840"/>
    </source>
</evidence>
<dbReference type="InParanoid" id="Q754I8"/>
<dbReference type="Gene3D" id="1.10.8.960">
    <property type="match status" value="1"/>
</dbReference>
<dbReference type="RefSeq" id="NP_985633.1">
    <property type="nucleotide sequence ID" value="NM_210987.2"/>
</dbReference>
<dbReference type="OMA" id="IAHMFIR"/>
<dbReference type="Proteomes" id="UP000000591">
    <property type="component" value="Chromosome VI"/>
</dbReference>
<evidence type="ECO:0000256" key="10">
    <source>
        <dbReference type="ARBA" id="ARBA00032122"/>
    </source>
</evidence>
<evidence type="ECO:0000256" key="3">
    <source>
        <dbReference type="ARBA" id="ARBA00012220"/>
    </source>
</evidence>
<dbReference type="EMBL" id="AE016819">
    <property type="protein sequence ID" value="AAS53457.1"/>
    <property type="molecule type" value="Genomic_DNA"/>
</dbReference>
<keyword evidence="5 11" id="KW-0436">Ligase</keyword>
<dbReference type="KEGG" id="ago:AGOS_AFR086C"/>
<keyword evidence="6 11" id="KW-0317">Glutathione biosynthesis</keyword>
<comment type="similarity">
    <text evidence="2 11">Belongs to the glutamate--cysteine ligase type 3 family.</text>
</comment>
<protein>
    <recommendedName>
        <fullName evidence="4 11">Glutamate--cysteine ligase</fullName>
        <ecNumber evidence="3 11">6.3.2.2</ecNumber>
    </recommendedName>
    <alternativeName>
        <fullName evidence="10 11">Gamma-ECS</fullName>
    </alternativeName>
    <alternativeName>
        <fullName evidence="9 11">Gamma-glutamylcysteine synthetase</fullName>
    </alternativeName>
</protein>
<dbReference type="SUPFAM" id="SSF55931">
    <property type="entry name" value="Glutamine synthetase/guanido kinase"/>
    <property type="match status" value="1"/>
</dbReference>
<dbReference type="AlphaFoldDB" id="Q754I8"/>
<sequence>MGLLTVGTPLPWEDSRPHIEHVKRNGVEQLLHVLRAAYERNGDPLMWGDEIEYMLYRFRKAQNDVVLSVEHDGVIEELEEKYGATCAECNVSFHPEYGRYMVEATPRRPYRGLAVAEVERNMAARRHLLGMALAQTEVVPLSTTVFARMGCEDFVDLPEPWAHKNSVSRSLYLPDEIINRHTRFPTLTANIRLRRGEKVCINVPMFKDEHTPAHDDTVYERAWFSQEDRESLPASRPGHIYMDSMGFGMGCSCLQLTFSAPNVTMARYIYDSMVPLSPIMLALSAASPFFKGWLAEHDVRWNVIAGAVDDRTPYERNAVPLLPDGSLYGGIESGKTSETQRLIKSRYSVVDLYLGGNKFFSPELNNVPVAINNTVYNRLLENEIFPVDENLARHFAHLFVRDPLVIFNESLDQYNDSDMGHFENIQSTNWQTVRFKPPTQDATPGNMSVPGWRVEFRPMEVQLNDFENAAFANFVYLLVECMVEFKDDINAYVPMNLVWENMDIAHQRDSVNRRLFYWKNGFSSDIEYDTELYTMDEIFHNKENGLFPQFIDRILRRKGYVKKHWNELINSSGDLPDRRRLYYYLKLVSDRAKGELPTSASYLRHFVVTHPEYARDSRISKRIAHDLMQSSLRITNLDNSADDIIRYFGLEIGSYLLENGL</sequence>
<dbReference type="HOGENOM" id="CLU_010467_0_0_1"/>
<reference evidence="12 13" key="1">
    <citation type="journal article" date="2004" name="Science">
        <title>The Ashbya gossypii genome as a tool for mapping the ancient Saccharomyces cerevisiae genome.</title>
        <authorList>
            <person name="Dietrich F.S."/>
            <person name="Voegeli S."/>
            <person name="Brachat S."/>
            <person name="Lerch A."/>
            <person name="Gates K."/>
            <person name="Steiner S."/>
            <person name="Mohr C."/>
            <person name="Pohlmann R."/>
            <person name="Luedi P."/>
            <person name="Choi S."/>
            <person name="Wing R.A."/>
            <person name="Flavier A."/>
            <person name="Gaffney T.D."/>
            <person name="Philippsen P."/>
        </authorList>
    </citation>
    <scope>NUCLEOTIDE SEQUENCE [LARGE SCALE GENOMIC DNA]</scope>
    <source>
        <strain evidence="13">ATCC 10895 / CBS 109.51 / FGSC 9923 / NRRL Y-1056</strain>
    </source>
</reference>
<dbReference type="GeneID" id="4621876"/>
<dbReference type="PANTHER" id="PTHR11164:SF0">
    <property type="entry name" value="GLUTAMATE--CYSTEINE LIGASE CATALYTIC SUBUNIT"/>
    <property type="match status" value="1"/>
</dbReference>
<keyword evidence="8 11" id="KW-0067">ATP-binding</keyword>
<dbReference type="Pfam" id="PF03074">
    <property type="entry name" value="GCS"/>
    <property type="match status" value="1"/>
</dbReference>
<dbReference type="InterPro" id="IPR014746">
    <property type="entry name" value="Gln_synth/guanido_kin_cat_dom"/>
</dbReference>
<dbReference type="FunFam" id="3.30.590.50:FF:000006">
    <property type="entry name" value="Glutamate--cysteine ligase"/>
    <property type="match status" value="1"/>
</dbReference>
<gene>
    <name evidence="12" type="ORF">AGOS_AFR086C</name>
</gene>
<evidence type="ECO:0000313" key="12">
    <source>
        <dbReference type="EMBL" id="AAS53457.1"/>
    </source>
</evidence>
<dbReference type="eggNOG" id="KOG3754">
    <property type="taxonomic scope" value="Eukaryota"/>
</dbReference>
<dbReference type="UniPathway" id="UPA00142">
    <property type="reaction ID" value="UER00209"/>
</dbReference>
<accession>Q754I8</accession>
<evidence type="ECO:0000256" key="4">
    <source>
        <dbReference type="ARBA" id="ARBA00014618"/>
    </source>
</evidence>
<dbReference type="OrthoDB" id="7939818at2759"/>
<dbReference type="GO" id="GO:0005524">
    <property type="term" value="F:ATP binding"/>
    <property type="evidence" value="ECO:0007669"/>
    <property type="project" value="UniProtKB-UniRule"/>
</dbReference>
<name>Q754I8_EREGS</name>
<evidence type="ECO:0000313" key="13">
    <source>
        <dbReference type="Proteomes" id="UP000000591"/>
    </source>
</evidence>
<dbReference type="GO" id="GO:0006750">
    <property type="term" value="P:glutathione biosynthetic process"/>
    <property type="evidence" value="ECO:0000318"/>
    <property type="project" value="GO_Central"/>
</dbReference>
<evidence type="ECO:0000256" key="5">
    <source>
        <dbReference type="ARBA" id="ARBA00022598"/>
    </source>
</evidence>
<dbReference type="STRING" id="284811.Q754I8"/>
<organism evidence="12 13">
    <name type="scientific">Eremothecium gossypii (strain ATCC 10895 / CBS 109.51 / FGSC 9923 / NRRL Y-1056)</name>
    <name type="common">Yeast</name>
    <name type="synonym">Ashbya gossypii</name>
    <dbReference type="NCBI Taxonomy" id="284811"/>
    <lineage>
        <taxon>Eukaryota</taxon>
        <taxon>Fungi</taxon>
        <taxon>Dikarya</taxon>
        <taxon>Ascomycota</taxon>
        <taxon>Saccharomycotina</taxon>
        <taxon>Saccharomycetes</taxon>
        <taxon>Saccharomycetales</taxon>
        <taxon>Saccharomycetaceae</taxon>
        <taxon>Eremothecium</taxon>
    </lineage>
</organism>
<keyword evidence="7 11" id="KW-0547">Nucleotide-binding</keyword>